<evidence type="ECO:0000256" key="5">
    <source>
        <dbReference type="ARBA" id="ARBA00022777"/>
    </source>
</evidence>
<evidence type="ECO:0000256" key="4">
    <source>
        <dbReference type="ARBA" id="ARBA00022741"/>
    </source>
</evidence>
<keyword evidence="5 8" id="KW-0418">Kinase</keyword>
<dbReference type="InterPro" id="IPR018095">
    <property type="entry name" value="Thymidylate_kin_CS"/>
</dbReference>
<evidence type="ECO:0000256" key="1">
    <source>
        <dbReference type="ARBA" id="ARBA00009776"/>
    </source>
</evidence>
<name>E0SNT8_IGNAA</name>
<dbReference type="GO" id="GO:0004798">
    <property type="term" value="F:dTMP kinase activity"/>
    <property type="evidence" value="ECO:0007669"/>
    <property type="project" value="UniProtKB-UniRule"/>
</dbReference>
<dbReference type="Proteomes" id="UP000001304">
    <property type="component" value="Chromosome"/>
</dbReference>
<keyword evidence="4 8" id="KW-0547">Nucleotide-binding</keyword>
<dbReference type="GO" id="GO:0005737">
    <property type="term" value="C:cytoplasm"/>
    <property type="evidence" value="ECO:0007669"/>
    <property type="project" value="TreeGrafter"/>
</dbReference>
<feature type="binding site" evidence="8">
    <location>
        <begin position="14"/>
        <end position="21"/>
    </location>
    <ligand>
        <name>ATP</name>
        <dbReference type="ChEBI" id="CHEBI:30616"/>
    </ligand>
</feature>
<dbReference type="GO" id="GO:0005524">
    <property type="term" value="F:ATP binding"/>
    <property type="evidence" value="ECO:0007669"/>
    <property type="project" value="UniProtKB-UniRule"/>
</dbReference>
<dbReference type="PANTHER" id="PTHR10344:SF4">
    <property type="entry name" value="UMP-CMP KINASE 2, MITOCHONDRIAL"/>
    <property type="match status" value="1"/>
</dbReference>
<gene>
    <name evidence="8" type="primary">tmk</name>
    <name evidence="10" type="ordered locus">Igag_1070</name>
</gene>
<dbReference type="EMBL" id="CP002098">
    <property type="protein sequence ID" value="ADM27884.1"/>
    <property type="molecule type" value="Genomic_DNA"/>
</dbReference>
<sequence length="203" mass="23723">MTKAGMGLFIVLEGIDGAGKTTIAKMLLDDLERNGYRTIYTFEPWTTRFVEDLKSLGMRRDAYIDALIYAADRLVHVKEVIEPAIRDGYIVVCDRYFYSSVAYQSAMGVPMDWIITLNMFALKPDLAIYLDVEPEIGIARKRGYKSRFPEYEEYGILRKAREIYLEMVRRNMLVYIYAGRDIGDVYRDVRNIVYRAIEQSYRR</sequence>
<dbReference type="STRING" id="583356.Igag_1070"/>
<dbReference type="GO" id="GO:0006235">
    <property type="term" value="P:dTTP biosynthetic process"/>
    <property type="evidence" value="ECO:0007669"/>
    <property type="project" value="UniProtKB-UniRule"/>
</dbReference>
<keyword evidence="3 8" id="KW-0545">Nucleotide biosynthesis</keyword>
<proteinExistence type="inferred from homology"/>
<dbReference type="HAMAP" id="MF_00165">
    <property type="entry name" value="Thymidylate_kinase"/>
    <property type="match status" value="1"/>
</dbReference>
<dbReference type="SUPFAM" id="SSF52540">
    <property type="entry name" value="P-loop containing nucleoside triphosphate hydrolases"/>
    <property type="match status" value="1"/>
</dbReference>
<feature type="domain" description="Thymidylate kinase-like" evidence="9">
    <location>
        <begin position="12"/>
        <end position="188"/>
    </location>
</feature>
<dbReference type="PANTHER" id="PTHR10344">
    <property type="entry name" value="THYMIDYLATE KINASE"/>
    <property type="match status" value="1"/>
</dbReference>
<keyword evidence="11" id="KW-1185">Reference proteome</keyword>
<comment type="catalytic activity">
    <reaction evidence="7 8">
        <text>dTMP + ATP = dTDP + ADP</text>
        <dbReference type="Rhea" id="RHEA:13517"/>
        <dbReference type="ChEBI" id="CHEBI:30616"/>
        <dbReference type="ChEBI" id="CHEBI:58369"/>
        <dbReference type="ChEBI" id="CHEBI:63528"/>
        <dbReference type="ChEBI" id="CHEBI:456216"/>
        <dbReference type="EC" id="2.7.4.9"/>
    </reaction>
</comment>
<organism evidence="10 11">
    <name type="scientific">Ignisphaera aggregans (strain DSM 17230 / JCM 13409 / AQ1.S1)</name>
    <dbReference type="NCBI Taxonomy" id="583356"/>
    <lineage>
        <taxon>Archaea</taxon>
        <taxon>Thermoproteota</taxon>
        <taxon>Thermoprotei</taxon>
        <taxon>Desulfurococcales</taxon>
        <taxon>Desulfurococcaceae</taxon>
        <taxon>Ignisphaera</taxon>
    </lineage>
</organism>
<evidence type="ECO:0000313" key="11">
    <source>
        <dbReference type="Proteomes" id="UP000001304"/>
    </source>
</evidence>
<dbReference type="InterPro" id="IPR027417">
    <property type="entry name" value="P-loop_NTPase"/>
</dbReference>
<dbReference type="HOGENOM" id="CLU_049131_1_3_2"/>
<evidence type="ECO:0000259" key="9">
    <source>
        <dbReference type="Pfam" id="PF02223"/>
    </source>
</evidence>
<keyword evidence="2 8" id="KW-0808">Transferase</keyword>
<dbReference type="EC" id="2.7.4.9" evidence="8"/>
<evidence type="ECO:0000313" key="10">
    <source>
        <dbReference type="EMBL" id="ADM27884.1"/>
    </source>
</evidence>
<dbReference type="InterPro" id="IPR018094">
    <property type="entry name" value="Thymidylate_kinase"/>
</dbReference>
<dbReference type="CDD" id="cd01672">
    <property type="entry name" value="TMPK"/>
    <property type="match status" value="1"/>
</dbReference>
<dbReference type="PROSITE" id="PS01331">
    <property type="entry name" value="THYMIDYLATE_KINASE"/>
    <property type="match status" value="1"/>
</dbReference>
<dbReference type="InterPro" id="IPR039430">
    <property type="entry name" value="Thymidylate_kin-like_dom"/>
</dbReference>
<dbReference type="Pfam" id="PF02223">
    <property type="entry name" value="Thymidylate_kin"/>
    <property type="match status" value="1"/>
</dbReference>
<reference evidence="10 11" key="1">
    <citation type="journal article" date="2010" name="Stand. Genomic Sci.">
        <title>Complete genome sequence of Ignisphaera aggregans type strain (AQ1.S1).</title>
        <authorList>
            <person name="Goker M."/>
            <person name="Held B."/>
            <person name="Lapidus A."/>
            <person name="Nolan M."/>
            <person name="Spring S."/>
            <person name="Yasawong M."/>
            <person name="Lucas S."/>
            <person name="Glavina Del Rio T."/>
            <person name="Tice H."/>
            <person name="Cheng J.F."/>
            <person name="Goodwin L."/>
            <person name="Tapia R."/>
            <person name="Pitluck S."/>
            <person name="Liolios K."/>
            <person name="Ivanova N."/>
            <person name="Mavromatis K."/>
            <person name="Mikhailova N."/>
            <person name="Pati A."/>
            <person name="Chen A."/>
            <person name="Palaniappan K."/>
            <person name="Brambilla E."/>
            <person name="Land M."/>
            <person name="Hauser L."/>
            <person name="Chang Y.J."/>
            <person name="Jeffries C.D."/>
            <person name="Brettin T."/>
            <person name="Detter J.C."/>
            <person name="Han C."/>
            <person name="Rohde M."/>
            <person name="Sikorski J."/>
            <person name="Woyke T."/>
            <person name="Bristow J."/>
            <person name="Eisen J.A."/>
            <person name="Markowitz V."/>
            <person name="Hugenholtz P."/>
            <person name="Kyrpides N.C."/>
            <person name="Klenk H.P."/>
        </authorList>
    </citation>
    <scope>NUCLEOTIDE SEQUENCE [LARGE SCALE GENOMIC DNA]</scope>
    <source>
        <strain evidence="11">DSM 17230 / JCM 13409 / AQ1.S1</strain>
    </source>
</reference>
<evidence type="ECO:0000256" key="6">
    <source>
        <dbReference type="ARBA" id="ARBA00022840"/>
    </source>
</evidence>
<dbReference type="NCBIfam" id="TIGR00041">
    <property type="entry name" value="DTMP_kinase"/>
    <property type="match status" value="1"/>
</dbReference>
<evidence type="ECO:0000256" key="8">
    <source>
        <dbReference type="HAMAP-Rule" id="MF_00165"/>
    </source>
</evidence>
<accession>E0SNT8</accession>
<evidence type="ECO:0000256" key="2">
    <source>
        <dbReference type="ARBA" id="ARBA00022679"/>
    </source>
</evidence>
<dbReference type="GO" id="GO:0006233">
    <property type="term" value="P:dTDP biosynthetic process"/>
    <property type="evidence" value="ECO:0007669"/>
    <property type="project" value="InterPro"/>
</dbReference>
<protein>
    <recommendedName>
        <fullName evidence="8">Probable thymidylate kinase</fullName>
        <ecNumber evidence="8">2.7.4.9</ecNumber>
    </recommendedName>
    <alternativeName>
        <fullName evidence="8">dTMP kinase</fullName>
    </alternativeName>
</protein>
<dbReference type="GO" id="GO:0006227">
    <property type="term" value="P:dUDP biosynthetic process"/>
    <property type="evidence" value="ECO:0007669"/>
    <property type="project" value="TreeGrafter"/>
</dbReference>
<evidence type="ECO:0000256" key="7">
    <source>
        <dbReference type="ARBA" id="ARBA00048743"/>
    </source>
</evidence>
<evidence type="ECO:0000256" key="3">
    <source>
        <dbReference type="ARBA" id="ARBA00022727"/>
    </source>
</evidence>
<dbReference type="Gene3D" id="3.40.50.300">
    <property type="entry name" value="P-loop containing nucleotide triphosphate hydrolases"/>
    <property type="match status" value="1"/>
</dbReference>
<keyword evidence="6 8" id="KW-0067">ATP-binding</keyword>
<dbReference type="KEGG" id="iag:Igag_1070"/>
<dbReference type="AlphaFoldDB" id="E0SNT8"/>
<comment type="similarity">
    <text evidence="1 8">Belongs to the thymidylate kinase family.</text>
</comment>